<evidence type="ECO:0000256" key="10">
    <source>
        <dbReference type="ARBA" id="ARBA00023136"/>
    </source>
</evidence>
<dbReference type="GO" id="GO:0005741">
    <property type="term" value="C:mitochondrial outer membrane"/>
    <property type="evidence" value="ECO:0007669"/>
    <property type="project" value="UniProtKB-SubCell"/>
</dbReference>
<organism evidence="24">
    <name type="scientific">Homalodisca liturata</name>
    <dbReference type="NCBI Taxonomy" id="320908"/>
    <lineage>
        <taxon>Eukaryota</taxon>
        <taxon>Metazoa</taxon>
        <taxon>Ecdysozoa</taxon>
        <taxon>Arthropoda</taxon>
        <taxon>Hexapoda</taxon>
        <taxon>Insecta</taxon>
        <taxon>Pterygota</taxon>
        <taxon>Neoptera</taxon>
        <taxon>Paraneoptera</taxon>
        <taxon>Hemiptera</taxon>
        <taxon>Auchenorrhyncha</taxon>
        <taxon>Membracoidea</taxon>
        <taxon>Cicadellidae</taxon>
        <taxon>Cicadellinae</taxon>
        <taxon>Proconiini</taxon>
        <taxon>Homalodisca</taxon>
    </lineage>
</organism>
<keyword evidence="9" id="KW-0496">Mitochondrion</keyword>
<keyword evidence="11" id="KW-0564">Palmitate</keyword>
<comment type="catalytic activity">
    <reaction evidence="19">
        <text>15-deoxy-Delta(12,14)-prostaglandin J2 + glutathione = 15-deoxy-Delta(12,14)-prostaglandin J2-S-(R)-glutathione</text>
        <dbReference type="Rhea" id="RHEA:75963"/>
        <dbReference type="ChEBI" id="CHEBI:57925"/>
        <dbReference type="ChEBI" id="CHEBI:85236"/>
        <dbReference type="ChEBI" id="CHEBI:194498"/>
    </reaction>
    <physiologicalReaction direction="left-to-right" evidence="19">
        <dbReference type="Rhea" id="RHEA:75964"/>
    </physiologicalReaction>
</comment>
<evidence type="ECO:0000256" key="17">
    <source>
        <dbReference type="ARBA" id="ARBA00043664"/>
    </source>
</evidence>
<comment type="similarity">
    <text evidence="2">Belongs to the MAPEG family.</text>
</comment>
<feature type="transmembrane region" description="Helical" evidence="23">
    <location>
        <begin position="126"/>
        <end position="144"/>
    </location>
</feature>
<dbReference type="GO" id="GO:0005783">
    <property type="term" value="C:endoplasmic reticulum"/>
    <property type="evidence" value="ECO:0007669"/>
    <property type="project" value="TreeGrafter"/>
</dbReference>
<evidence type="ECO:0000256" key="13">
    <source>
        <dbReference type="ARBA" id="ARBA00023288"/>
    </source>
</evidence>
<evidence type="ECO:0000256" key="1">
    <source>
        <dbReference type="ARBA" id="ARBA00004374"/>
    </source>
</evidence>
<evidence type="ECO:0000256" key="21">
    <source>
        <dbReference type="ARBA" id="ARBA00075145"/>
    </source>
</evidence>
<evidence type="ECO:0000256" key="23">
    <source>
        <dbReference type="SAM" id="Phobius"/>
    </source>
</evidence>
<dbReference type="GO" id="GO:0004464">
    <property type="term" value="F:leukotriene-C4 synthase activity"/>
    <property type="evidence" value="ECO:0007669"/>
    <property type="project" value="UniProtKB-EC"/>
</dbReference>
<dbReference type="Gene3D" id="1.20.120.550">
    <property type="entry name" value="Membrane associated eicosanoid/glutathione metabolism-like domain"/>
    <property type="match status" value="1"/>
</dbReference>
<keyword evidence="10 23" id="KW-0472">Membrane</keyword>
<dbReference type="GO" id="GO:0006691">
    <property type="term" value="P:leukotriene metabolic process"/>
    <property type="evidence" value="ECO:0007669"/>
    <property type="project" value="UniProtKB-ARBA"/>
</dbReference>
<evidence type="ECO:0000256" key="22">
    <source>
        <dbReference type="ARBA" id="ARBA00076908"/>
    </source>
</evidence>
<comment type="subcellular location">
    <subcellularLocation>
        <location evidence="1">Mitochondrion outer membrane</location>
        <topology evidence="1">Multi-pass membrane protein</topology>
    </subcellularLocation>
</comment>
<dbReference type="Pfam" id="PF01124">
    <property type="entry name" value="MAPEG"/>
    <property type="match status" value="1"/>
</dbReference>
<dbReference type="AlphaFoldDB" id="A0A1B6I7Y6"/>
<dbReference type="PANTHER" id="PTHR10250:SF26">
    <property type="entry name" value="GLUTATHIONE S-TRANSFERASE 3, MITOCHONDRIAL"/>
    <property type="match status" value="1"/>
</dbReference>
<dbReference type="GO" id="GO:0004364">
    <property type="term" value="F:glutathione transferase activity"/>
    <property type="evidence" value="ECO:0007669"/>
    <property type="project" value="TreeGrafter"/>
</dbReference>
<evidence type="ECO:0000256" key="6">
    <source>
        <dbReference type="ARBA" id="ARBA00022989"/>
    </source>
</evidence>
<comment type="pathway">
    <text evidence="15">Lipid metabolism; arachidonate metabolism.</text>
</comment>
<comment type="pathway">
    <text evidence="14">Lipid metabolism; leukotriene C4 biosynthesis.</text>
</comment>
<gene>
    <name evidence="24" type="ORF">g.32565</name>
</gene>
<dbReference type="GO" id="GO:0005635">
    <property type="term" value="C:nuclear envelope"/>
    <property type="evidence" value="ECO:0007669"/>
    <property type="project" value="TreeGrafter"/>
</dbReference>
<keyword evidence="13" id="KW-0449">Lipoprotein</keyword>
<evidence type="ECO:0000256" key="16">
    <source>
        <dbReference type="ARBA" id="ARBA00039056"/>
    </source>
</evidence>
<proteinExistence type="inferred from homology"/>
<dbReference type="EMBL" id="GECU01024658">
    <property type="protein sequence ID" value="JAS83048.1"/>
    <property type="molecule type" value="Transcribed_RNA"/>
</dbReference>
<name>A0A1B6I7Y6_9HEMI</name>
<keyword evidence="3" id="KW-0808">Transferase</keyword>
<keyword evidence="4 23" id="KW-0812">Transmembrane</keyword>
<evidence type="ECO:0000256" key="4">
    <source>
        <dbReference type="ARBA" id="ARBA00022692"/>
    </source>
</evidence>
<feature type="transmembrane region" description="Helical" evidence="23">
    <location>
        <begin position="21"/>
        <end position="40"/>
    </location>
</feature>
<evidence type="ECO:0000256" key="11">
    <source>
        <dbReference type="ARBA" id="ARBA00023139"/>
    </source>
</evidence>
<dbReference type="InterPro" id="IPR050997">
    <property type="entry name" value="MAPEG"/>
</dbReference>
<accession>A0A1B6I7Y6</accession>
<reference evidence="24" key="1">
    <citation type="submission" date="2015-11" db="EMBL/GenBank/DDBJ databases">
        <title>De novo transcriptome assembly of four potential Pierce s Disease insect vectors from Arizona vineyards.</title>
        <authorList>
            <person name="Tassone E.E."/>
        </authorList>
    </citation>
    <scope>NUCLEOTIDE SEQUENCE</scope>
</reference>
<keyword evidence="8" id="KW-0443">Lipid metabolism</keyword>
<dbReference type="GO" id="GO:0004602">
    <property type="term" value="F:glutathione peroxidase activity"/>
    <property type="evidence" value="ECO:0007669"/>
    <property type="project" value="TreeGrafter"/>
</dbReference>
<sequence length="150" mass="16389">MALPVLGSGSEMASILVPKEYGYVVLVAVGSTFMVMWKGIKVGGARKKYNVAYPTMYSPTNDLFNCYQRAHQNTLENYPQFLTLLLLGGLQHPVVAAVAGTTWCLGRIAYARGYYSGDPSKRMQGAFGYFGLFTLVGLTVKLGINTLGWM</sequence>
<evidence type="ECO:0000256" key="12">
    <source>
        <dbReference type="ARBA" id="ARBA00023239"/>
    </source>
</evidence>
<evidence type="ECO:0000256" key="8">
    <source>
        <dbReference type="ARBA" id="ARBA00023098"/>
    </source>
</evidence>
<evidence type="ECO:0000256" key="18">
    <source>
        <dbReference type="ARBA" id="ARBA00049298"/>
    </source>
</evidence>
<dbReference type="PANTHER" id="PTHR10250">
    <property type="entry name" value="MICROSOMAL GLUTATHIONE S-TRANSFERASE"/>
    <property type="match status" value="1"/>
</dbReference>
<keyword evidence="5" id="KW-1000">Mitochondrion outer membrane</keyword>
<evidence type="ECO:0000256" key="7">
    <source>
        <dbReference type="ARBA" id="ARBA00023002"/>
    </source>
</evidence>
<dbReference type="InterPro" id="IPR023352">
    <property type="entry name" value="MAPEG-like_dom_sf"/>
</dbReference>
<evidence type="ECO:0000313" key="24">
    <source>
        <dbReference type="EMBL" id="JAS83048.1"/>
    </source>
</evidence>
<evidence type="ECO:0000256" key="9">
    <source>
        <dbReference type="ARBA" id="ARBA00023128"/>
    </source>
</evidence>
<evidence type="ECO:0000256" key="15">
    <source>
        <dbReference type="ARBA" id="ARBA00037916"/>
    </source>
</evidence>
<dbReference type="SUPFAM" id="SSF161084">
    <property type="entry name" value="MAPEG domain-like"/>
    <property type="match status" value="1"/>
</dbReference>
<comment type="catalytic activity">
    <reaction evidence="18">
        <text>leukotriene C4 = leukotriene A4 + glutathione</text>
        <dbReference type="Rhea" id="RHEA:17617"/>
        <dbReference type="ChEBI" id="CHEBI:57463"/>
        <dbReference type="ChEBI" id="CHEBI:57925"/>
        <dbReference type="ChEBI" id="CHEBI:57973"/>
        <dbReference type="EC" id="4.4.1.20"/>
    </reaction>
    <physiologicalReaction direction="right-to-left" evidence="18">
        <dbReference type="Rhea" id="RHEA:17619"/>
    </physiologicalReaction>
</comment>
<evidence type="ECO:0000256" key="3">
    <source>
        <dbReference type="ARBA" id="ARBA00022679"/>
    </source>
</evidence>
<keyword evidence="7" id="KW-0560">Oxidoreductase</keyword>
<comment type="catalytic activity">
    <reaction evidence="17">
        <text>(5S)-hydroperoxy-(6E,8Z,11Z,14Z)-eicosatetraenoate + 2 glutathione = (5S)-hydroxy-(6E,8Z,11Z,14Z)-eicosatetraenoate + glutathione disulfide + H2O</text>
        <dbReference type="Rhea" id="RHEA:48620"/>
        <dbReference type="ChEBI" id="CHEBI:15377"/>
        <dbReference type="ChEBI" id="CHEBI:57450"/>
        <dbReference type="ChEBI" id="CHEBI:57925"/>
        <dbReference type="ChEBI" id="CHEBI:58297"/>
        <dbReference type="ChEBI" id="CHEBI:90632"/>
    </reaction>
    <physiologicalReaction direction="left-to-right" evidence="17">
        <dbReference type="Rhea" id="RHEA:48621"/>
    </physiologicalReaction>
</comment>
<keyword evidence="12" id="KW-0456">Lyase</keyword>
<evidence type="ECO:0000256" key="20">
    <source>
        <dbReference type="ARBA" id="ARBA00069748"/>
    </source>
</evidence>
<evidence type="ECO:0000256" key="19">
    <source>
        <dbReference type="ARBA" id="ARBA00051411"/>
    </source>
</evidence>
<dbReference type="FunFam" id="1.20.120.550:FF:000004">
    <property type="entry name" value="Microsomal glutathione S-transferase 3"/>
    <property type="match status" value="1"/>
</dbReference>
<feature type="transmembrane region" description="Helical" evidence="23">
    <location>
        <begin position="81"/>
        <end position="105"/>
    </location>
</feature>
<dbReference type="InterPro" id="IPR001129">
    <property type="entry name" value="Membr-assoc_MAPEG"/>
</dbReference>
<keyword evidence="6 23" id="KW-1133">Transmembrane helix</keyword>
<evidence type="ECO:0000256" key="5">
    <source>
        <dbReference type="ARBA" id="ARBA00022787"/>
    </source>
</evidence>
<dbReference type="GO" id="GO:0006629">
    <property type="term" value="P:lipid metabolic process"/>
    <property type="evidence" value="ECO:0007669"/>
    <property type="project" value="UniProtKB-KW"/>
</dbReference>
<protein>
    <recommendedName>
        <fullName evidence="20">Glutathione S-transferase 3, mitochondrial</fullName>
        <ecNumber evidence="16">4.4.1.20</ecNumber>
    </recommendedName>
    <alternativeName>
        <fullName evidence="21">Glutathione peroxidase MGST3</fullName>
    </alternativeName>
    <alternativeName>
        <fullName evidence="22">LTC4 synthase MGST3</fullName>
    </alternativeName>
</protein>
<evidence type="ECO:0000256" key="2">
    <source>
        <dbReference type="ARBA" id="ARBA00010459"/>
    </source>
</evidence>
<evidence type="ECO:0000256" key="14">
    <source>
        <dbReference type="ARBA" id="ARBA00037884"/>
    </source>
</evidence>
<dbReference type="EC" id="4.4.1.20" evidence="16"/>